<comment type="similarity">
    <text evidence="1">Belongs to the serine-aspartate repeat-containing protein (SDr) family.</text>
</comment>
<evidence type="ECO:0000313" key="7">
    <source>
        <dbReference type="Proteomes" id="UP000590460"/>
    </source>
</evidence>
<evidence type="ECO:0000313" key="6">
    <source>
        <dbReference type="EMBL" id="NKZ18146.1"/>
    </source>
</evidence>
<dbReference type="InterPro" id="IPR049319">
    <property type="entry name" value="GBS104-like_Ig"/>
</dbReference>
<reference evidence="6 7" key="1">
    <citation type="submission" date="2020-04" db="EMBL/GenBank/DDBJ databases">
        <title>MicrobeNet Type strains.</title>
        <authorList>
            <person name="Nicholson A.C."/>
        </authorList>
    </citation>
    <scope>NUCLEOTIDE SEQUENCE [LARGE SCALE GENOMIC DNA]</scope>
    <source>
        <strain evidence="6 7">CCUG 54536</strain>
    </source>
</reference>
<keyword evidence="2" id="KW-0964">Secreted</keyword>
<dbReference type="EMBL" id="JAAXPO010000003">
    <property type="protein sequence ID" value="NKZ18146.1"/>
    <property type="molecule type" value="Genomic_DNA"/>
</dbReference>
<evidence type="ECO:0000256" key="3">
    <source>
        <dbReference type="ARBA" id="ARBA00022729"/>
    </source>
</evidence>
<dbReference type="SMART" id="SM00327">
    <property type="entry name" value="VWA"/>
    <property type="match status" value="1"/>
</dbReference>
<gene>
    <name evidence="6" type="ORF">HF966_03035</name>
</gene>
<comment type="caution">
    <text evidence="6">The sequence shown here is derived from an EMBL/GenBank/DDBJ whole genome shotgun (WGS) entry which is preliminary data.</text>
</comment>
<dbReference type="Pfam" id="PF05738">
    <property type="entry name" value="Cna_B"/>
    <property type="match status" value="1"/>
</dbReference>
<keyword evidence="4" id="KW-1133">Transmembrane helix</keyword>
<protein>
    <submittedName>
        <fullName evidence="6">VWA domain-containing protein</fullName>
    </submittedName>
</protein>
<keyword evidence="4" id="KW-0812">Transmembrane</keyword>
<evidence type="ECO:0000256" key="1">
    <source>
        <dbReference type="ARBA" id="ARBA00007257"/>
    </source>
</evidence>
<dbReference type="InterPro" id="IPR036465">
    <property type="entry name" value="vWFA_dom_sf"/>
</dbReference>
<evidence type="ECO:0000259" key="5">
    <source>
        <dbReference type="PROSITE" id="PS50234"/>
    </source>
</evidence>
<sequence>MCLLPFGQSVTAANILPTYQTTNAGTSPSHAWTIPGQPQVINHQGGYGSDGWDNVTQWDGAPDNTENSYLKFGGNNTNQSDYQIRQYARQTATPGLFDVFLNVKGNKQMQSKPVDVVLVTDMSGSMNASSNGGFDRVSAVRNGIKNFMKSINEAGIGDYVNVGFVGFAGQDGPNISGIRTENIDRISNSNHVDRINQILAQDFQSGTFTQKGLREGQRMLANDQSSNKKMMILLTDGWPTQSYKVTQAQKKDGQVMGTAFSQEWDYPGISSQFWQFNGNPPSWQQRSPKSYSVDGQEIRDTWAGTLGEAYLIRGAGTKLHALGIQLDKDSGYTDNNSDTYLTKTQVHNRMALMASPGQYQDANSVEDVENYLVEQVKDVTSEFYTVKNGTVHNPIGEQFTYADAQPEVTSVGKEPVGTLPIVTRDAQQLDVKGISLGRDQEIQVHYQVHLKTEDRNFQPNFWYQVSGETTFKPTEKSGSVTFGVPSAKASGTKFQVTKQWIDDIDRTKRPDQIQLEIGRKVADQLTDWRAIGQLTAADNWQKMFTKGLQDGQSVWLPAYNNQGQTFDYQVLNEQTASYVTKVEHQDNQATVINCQYGLLINKVVEGTTSPVKGAKFTVSSKDGHQVFTVESGQCQLLTPGDYTIQESQAPLGFKADSATFHLTLTSDGQWLSDGQAISATTPEPDGDGLKDGFSIAKTLSHNASQTNVVQLTKNNQVKPFTLLVKKTDAQTSLPLAGAQFGLKSLSGDTLIPNTNRDATEFTFTHLMPGSYTLTELQAPKGYFRAEPVVITVSPDGRAQVTGGSKQWSTTLTTDQDDNQITLQVPNRNQAIFPKTGGAGQLPYFIVAGCLVSVGFLLSSVYQQVQRRRQGK</sequence>
<name>A0A846Z9S2_9LACO</name>
<keyword evidence="3" id="KW-0732">Signal</keyword>
<feature type="domain" description="VWFA" evidence="5">
    <location>
        <begin position="115"/>
        <end position="253"/>
    </location>
</feature>
<dbReference type="InterPro" id="IPR013783">
    <property type="entry name" value="Ig-like_fold"/>
</dbReference>
<dbReference type="Gene3D" id="2.60.40.1140">
    <property type="entry name" value="Collagen-binding surface protein Cna, B-type domain"/>
    <property type="match status" value="1"/>
</dbReference>
<evidence type="ECO:0000256" key="4">
    <source>
        <dbReference type="SAM" id="Phobius"/>
    </source>
</evidence>
<feature type="transmembrane region" description="Helical" evidence="4">
    <location>
        <begin position="841"/>
        <end position="861"/>
    </location>
</feature>
<evidence type="ECO:0000256" key="2">
    <source>
        <dbReference type="ARBA" id="ARBA00022525"/>
    </source>
</evidence>
<dbReference type="Pfam" id="PF17802">
    <property type="entry name" value="SpaA"/>
    <property type="match status" value="2"/>
</dbReference>
<dbReference type="PANTHER" id="PTHR36108">
    <property type="entry name" value="COLOSSIN-B-RELATED"/>
    <property type="match status" value="1"/>
</dbReference>
<dbReference type="Gene3D" id="2.60.40.2110">
    <property type="match status" value="1"/>
</dbReference>
<proteinExistence type="inferred from homology"/>
<dbReference type="Gene3D" id="3.40.50.410">
    <property type="entry name" value="von Willebrand factor, type A domain"/>
    <property type="match status" value="1"/>
</dbReference>
<dbReference type="SUPFAM" id="SSF49478">
    <property type="entry name" value="Cna protein B-type domain"/>
    <property type="match status" value="1"/>
</dbReference>
<dbReference type="InterPro" id="IPR041033">
    <property type="entry name" value="SpaA_PFL_dom_1"/>
</dbReference>
<dbReference type="SUPFAM" id="SSF53300">
    <property type="entry name" value="vWA-like"/>
    <property type="match status" value="1"/>
</dbReference>
<keyword evidence="4" id="KW-0472">Membrane</keyword>
<dbReference type="PANTHER" id="PTHR36108:SF13">
    <property type="entry name" value="COLOSSIN-B-RELATED"/>
    <property type="match status" value="1"/>
</dbReference>
<dbReference type="CDD" id="cd00222">
    <property type="entry name" value="CollagenBindB"/>
    <property type="match status" value="1"/>
</dbReference>
<dbReference type="InterPro" id="IPR008454">
    <property type="entry name" value="Collagen-bd_Cna-like_B-typ_dom"/>
</dbReference>
<organism evidence="6 7">
    <name type="scientific">Leuconostoc holzapfelii</name>
    <dbReference type="NCBI Taxonomy" id="434464"/>
    <lineage>
        <taxon>Bacteria</taxon>
        <taxon>Bacillati</taxon>
        <taxon>Bacillota</taxon>
        <taxon>Bacilli</taxon>
        <taxon>Lactobacillales</taxon>
        <taxon>Lactobacillaceae</taxon>
        <taxon>Leuconostoc</taxon>
    </lineage>
</organism>
<dbReference type="Gene3D" id="2.60.40.10">
    <property type="entry name" value="Immunoglobulins"/>
    <property type="match status" value="2"/>
</dbReference>
<dbReference type="Pfam" id="PF00092">
    <property type="entry name" value="VWA"/>
    <property type="match status" value="1"/>
</dbReference>
<dbReference type="InterPro" id="IPR002035">
    <property type="entry name" value="VWF_A"/>
</dbReference>
<accession>A0A846Z9S2</accession>
<dbReference type="Pfam" id="PF21426">
    <property type="entry name" value="GBS104-like_Ig"/>
    <property type="match status" value="1"/>
</dbReference>
<dbReference type="AlphaFoldDB" id="A0A846Z9S2"/>
<dbReference type="CDD" id="cd00198">
    <property type="entry name" value="vWFA"/>
    <property type="match status" value="1"/>
</dbReference>
<dbReference type="RefSeq" id="WP_168676182.1">
    <property type="nucleotide sequence ID" value="NZ_BPKV01000004.1"/>
</dbReference>
<dbReference type="Proteomes" id="UP000590460">
    <property type="component" value="Unassembled WGS sequence"/>
</dbReference>
<dbReference type="PROSITE" id="PS50234">
    <property type="entry name" value="VWFA"/>
    <property type="match status" value="1"/>
</dbReference>